<reference evidence="2 3" key="1">
    <citation type="submission" date="2022-03" db="EMBL/GenBank/DDBJ databases">
        <authorList>
            <person name="Nunn A."/>
            <person name="Chopra R."/>
            <person name="Nunn A."/>
            <person name="Contreras Garrido A."/>
        </authorList>
    </citation>
    <scope>NUCLEOTIDE SEQUENCE [LARGE SCALE GENOMIC DNA]</scope>
</reference>
<gene>
    <name evidence="2" type="ORF">TAV2_LOCUS8356</name>
</gene>
<evidence type="ECO:0000256" key="1">
    <source>
        <dbReference type="SAM" id="Phobius"/>
    </source>
</evidence>
<proteinExistence type="predicted"/>
<accession>A0AAU9RW08</accession>
<name>A0AAU9RW08_THLAR</name>
<sequence>MTTIDATTEQPKKIMNCGGAKLQNSCFRRWGRKSPFVRYGLPMISITVLGSVGLGHLLQGRLFPDI</sequence>
<organism evidence="2 3">
    <name type="scientific">Thlaspi arvense</name>
    <name type="common">Field penny-cress</name>
    <dbReference type="NCBI Taxonomy" id="13288"/>
    <lineage>
        <taxon>Eukaryota</taxon>
        <taxon>Viridiplantae</taxon>
        <taxon>Streptophyta</taxon>
        <taxon>Embryophyta</taxon>
        <taxon>Tracheophyta</taxon>
        <taxon>Spermatophyta</taxon>
        <taxon>Magnoliopsida</taxon>
        <taxon>eudicotyledons</taxon>
        <taxon>Gunneridae</taxon>
        <taxon>Pentapetalae</taxon>
        <taxon>rosids</taxon>
        <taxon>malvids</taxon>
        <taxon>Brassicales</taxon>
        <taxon>Brassicaceae</taxon>
        <taxon>Thlaspideae</taxon>
        <taxon>Thlaspi</taxon>
    </lineage>
</organism>
<feature type="transmembrane region" description="Helical" evidence="1">
    <location>
        <begin position="36"/>
        <end position="58"/>
    </location>
</feature>
<feature type="non-terminal residue" evidence="2">
    <location>
        <position position="66"/>
    </location>
</feature>
<keyword evidence="1" id="KW-1133">Transmembrane helix</keyword>
<keyword evidence="3" id="KW-1185">Reference proteome</keyword>
<evidence type="ECO:0000313" key="2">
    <source>
        <dbReference type="EMBL" id="CAH2049712.1"/>
    </source>
</evidence>
<dbReference type="AlphaFoldDB" id="A0AAU9RW08"/>
<dbReference type="EMBL" id="CAJVSB020000314">
    <property type="protein sequence ID" value="CAH2049712.1"/>
    <property type="molecule type" value="Genomic_DNA"/>
</dbReference>
<keyword evidence="1" id="KW-0472">Membrane</keyword>
<protein>
    <submittedName>
        <fullName evidence="2">Uncharacterized protein</fullName>
    </submittedName>
</protein>
<keyword evidence="1" id="KW-0812">Transmembrane</keyword>
<dbReference type="Proteomes" id="UP000836841">
    <property type="component" value="Unassembled WGS sequence"/>
</dbReference>
<evidence type="ECO:0000313" key="3">
    <source>
        <dbReference type="Proteomes" id="UP000836841"/>
    </source>
</evidence>
<comment type="caution">
    <text evidence="2">The sequence shown here is derived from an EMBL/GenBank/DDBJ whole genome shotgun (WGS) entry which is preliminary data.</text>
</comment>